<gene>
    <name evidence="2" type="ORF">HNR40_008118</name>
</gene>
<organism evidence="2 3">
    <name type="scientific">Nonomuraea endophytica</name>
    <dbReference type="NCBI Taxonomy" id="714136"/>
    <lineage>
        <taxon>Bacteria</taxon>
        <taxon>Bacillati</taxon>
        <taxon>Actinomycetota</taxon>
        <taxon>Actinomycetes</taxon>
        <taxon>Streptosporangiales</taxon>
        <taxon>Streptosporangiaceae</taxon>
        <taxon>Nonomuraea</taxon>
    </lineage>
</organism>
<proteinExistence type="predicted"/>
<dbReference type="PANTHER" id="PTHR33627:SF1">
    <property type="entry name" value="TRANSPOSASE"/>
    <property type="match status" value="1"/>
</dbReference>
<dbReference type="AlphaFoldDB" id="A0A7W8AAE9"/>
<dbReference type="PANTHER" id="PTHR33627">
    <property type="entry name" value="TRANSPOSASE"/>
    <property type="match status" value="1"/>
</dbReference>
<accession>A0A7W8AAE9</accession>
<dbReference type="EMBL" id="JACHIN010000014">
    <property type="protein sequence ID" value="MBB5082622.1"/>
    <property type="molecule type" value="Genomic_DNA"/>
</dbReference>
<reference evidence="2 3" key="1">
    <citation type="submission" date="2020-08" db="EMBL/GenBank/DDBJ databases">
        <title>Genomic Encyclopedia of Type Strains, Phase IV (KMG-IV): sequencing the most valuable type-strain genomes for metagenomic binning, comparative biology and taxonomic classification.</title>
        <authorList>
            <person name="Goeker M."/>
        </authorList>
    </citation>
    <scope>NUCLEOTIDE SEQUENCE [LARGE SCALE GENOMIC DNA]</scope>
    <source>
        <strain evidence="2 3">DSM 45385</strain>
    </source>
</reference>
<evidence type="ECO:0000259" key="1">
    <source>
        <dbReference type="Pfam" id="PF13546"/>
    </source>
</evidence>
<evidence type="ECO:0000313" key="3">
    <source>
        <dbReference type="Proteomes" id="UP000568380"/>
    </source>
</evidence>
<comment type="caution">
    <text evidence="2">The sequence shown here is derived from an EMBL/GenBank/DDBJ whole genome shotgun (WGS) entry which is preliminary data.</text>
</comment>
<keyword evidence="3" id="KW-1185">Reference proteome</keyword>
<name>A0A7W8AAE9_9ACTN</name>
<dbReference type="Pfam" id="PF13546">
    <property type="entry name" value="DDE_5"/>
    <property type="match status" value="1"/>
</dbReference>
<dbReference type="Proteomes" id="UP000568380">
    <property type="component" value="Unassembled WGS sequence"/>
</dbReference>
<feature type="domain" description="Transposase IS701-like DDE" evidence="1">
    <location>
        <begin position="2"/>
        <end position="118"/>
    </location>
</feature>
<sequence>MQRQCTGTAGKITNCQIGVFAAYAAPDGSRVMIDRELHLPASWFAEPAQLVAADASQYAVFATKPELAWTMIERAADDVLLCFGWVRGDEAYGDNTVLRQQCLSRGLNQVFAVSHDHPITVAGIKTRADIAVAALDRAAWQRYSCGG</sequence>
<protein>
    <submittedName>
        <fullName evidence="2">SRSO17 transposase</fullName>
    </submittedName>
</protein>
<dbReference type="InterPro" id="IPR039365">
    <property type="entry name" value="IS701-like"/>
</dbReference>
<evidence type="ECO:0000313" key="2">
    <source>
        <dbReference type="EMBL" id="MBB5082622.1"/>
    </source>
</evidence>
<dbReference type="InterPro" id="IPR038721">
    <property type="entry name" value="IS701-like_DDE_dom"/>
</dbReference>